<dbReference type="Proteomes" id="UP000293345">
    <property type="component" value="Unassembled WGS sequence"/>
</dbReference>
<organism evidence="5 6">
    <name type="scientific">Senegalimassilia faecalis</name>
    <dbReference type="NCBI Taxonomy" id="2509433"/>
    <lineage>
        <taxon>Bacteria</taxon>
        <taxon>Bacillati</taxon>
        <taxon>Actinomycetota</taxon>
        <taxon>Coriobacteriia</taxon>
        <taxon>Coriobacteriales</taxon>
        <taxon>Coriobacteriaceae</taxon>
        <taxon>Senegalimassilia</taxon>
    </lineage>
</organism>
<dbReference type="InterPro" id="IPR036390">
    <property type="entry name" value="WH_DNA-bd_sf"/>
</dbReference>
<dbReference type="Pfam" id="PF01638">
    <property type="entry name" value="HxlR"/>
    <property type="match status" value="1"/>
</dbReference>
<dbReference type="PANTHER" id="PTHR33204:SF37">
    <property type="entry name" value="HTH-TYPE TRANSCRIPTIONAL REGULATOR YODB"/>
    <property type="match status" value="1"/>
</dbReference>
<evidence type="ECO:0000256" key="1">
    <source>
        <dbReference type="ARBA" id="ARBA00023015"/>
    </source>
</evidence>
<protein>
    <submittedName>
        <fullName evidence="5">Transcriptional regulator</fullName>
    </submittedName>
</protein>
<evidence type="ECO:0000256" key="2">
    <source>
        <dbReference type="ARBA" id="ARBA00023125"/>
    </source>
</evidence>
<dbReference type="EMBL" id="SDPW01000001">
    <property type="protein sequence ID" value="RXZ54833.1"/>
    <property type="molecule type" value="Genomic_DNA"/>
</dbReference>
<keyword evidence="2" id="KW-0238">DNA-binding</keyword>
<name>A0A4Q2K4T5_9ACTN</name>
<accession>A0A4Q2K4T5</accession>
<reference evidence="5 6" key="1">
    <citation type="submission" date="2019-01" db="EMBL/GenBank/DDBJ databases">
        <title>Senegalimassilia sp. nov. KGMB04484 isolated human feces.</title>
        <authorList>
            <person name="Han K.-I."/>
            <person name="Kim J.-S."/>
            <person name="Lee K.C."/>
            <person name="Suh M.K."/>
            <person name="Eom M.K."/>
            <person name="Lee J.H."/>
            <person name="Park S.-H."/>
            <person name="Kang S.W."/>
            <person name="Park J.-E."/>
            <person name="Oh B.S."/>
            <person name="Yu S.Y."/>
            <person name="Choi S.-H."/>
            <person name="Lee D.H."/>
            <person name="Yoon H."/>
            <person name="Kim B.-Y."/>
            <person name="Lee J.H."/>
            <person name="Lee J.-S."/>
        </authorList>
    </citation>
    <scope>NUCLEOTIDE SEQUENCE [LARGE SCALE GENOMIC DNA]</scope>
    <source>
        <strain evidence="5 6">KGMB04484</strain>
    </source>
</reference>
<evidence type="ECO:0000259" key="4">
    <source>
        <dbReference type="PROSITE" id="PS51118"/>
    </source>
</evidence>
<dbReference type="InterPro" id="IPR002577">
    <property type="entry name" value="HTH_HxlR"/>
</dbReference>
<evidence type="ECO:0000313" key="5">
    <source>
        <dbReference type="EMBL" id="RXZ54833.1"/>
    </source>
</evidence>
<feature type="domain" description="HTH hxlR-type" evidence="4">
    <location>
        <begin position="13"/>
        <end position="111"/>
    </location>
</feature>
<gene>
    <name evidence="5" type="ORF">ET524_10335</name>
</gene>
<dbReference type="PANTHER" id="PTHR33204">
    <property type="entry name" value="TRANSCRIPTIONAL REGULATOR, MARR FAMILY"/>
    <property type="match status" value="1"/>
</dbReference>
<dbReference type="RefSeq" id="WP_129425600.1">
    <property type="nucleotide sequence ID" value="NZ_SDPW01000001.1"/>
</dbReference>
<dbReference type="InterPro" id="IPR011991">
    <property type="entry name" value="ArsR-like_HTH"/>
</dbReference>
<comment type="caution">
    <text evidence="5">The sequence shown here is derived from an EMBL/GenBank/DDBJ whole genome shotgun (WGS) entry which is preliminary data.</text>
</comment>
<proteinExistence type="predicted"/>
<dbReference type="SUPFAM" id="SSF46785">
    <property type="entry name" value="Winged helix' DNA-binding domain"/>
    <property type="match status" value="1"/>
</dbReference>
<dbReference type="CDD" id="cd00090">
    <property type="entry name" value="HTH_ARSR"/>
    <property type="match status" value="1"/>
</dbReference>
<dbReference type="Gene3D" id="1.10.10.10">
    <property type="entry name" value="Winged helix-like DNA-binding domain superfamily/Winged helix DNA-binding domain"/>
    <property type="match status" value="1"/>
</dbReference>
<keyword evidence="6" id="KW-1185">Reference proteome</keyword>
<dbReference type="PROSITE" id="PS51118">
    <property type="entry name" value="HTH_HXLR"/>
    <property type="match status" value="1"/>
</dbReference>
<dbReference type="AlphaFoldDB" id="A0A4Q2K4T5"/>
<evidence type="ECO:0000256" key="3">
    <source>
        <dbReference type="ARBA" id="ARBA00023163"/>
    </source>
</evidence>
<keyword evidence="3" id="KW-0804">Transcription</keyword>
<evidence type="ECO:0000313" key="6">
    <source>
        <dbReference type="Proteomes" id="UP000293345"/>
    </source>
</evidence>
<dbReference type="GO" id="GO:0003677">
    <property type="term" value="F:DNA binding"/>
    <property type="evidence" value="ECO:0007669"/>
    <property type="project" value="UniProtKB-KW"/>
</dbReference>
<dbReference type="OrthoDB" id="9792527at2"/>
<dbReference type="InterPro" id="IPR036388">
    <property type="entry name" value="WH-like_DNA-bd_sf"/>
</dbReference>
<keyword evidence="1" id="KW-0805">Transcription regulation</keyword>
<sequence>MAQQTTKVALPACPVETTLSLIGNKWKVLILRDLAPGKKRFGQLQKSIGNVSQKVLTAQLRSMEADGLVHREVFAEVPPRVEYSLTDLGESLKPILNSMWAWGENYKQRFGQ</sequence>